<organism evidence="2 3">
    <name type="scientific">Gossypium stocksii</name>
    <dbReference type="NCBI Taxonomy" id="47602"/>
    <lineage>
        <taxon>Eukaryota</taxon>
        <taxon>Viridiplantae</taxon>
        <taxon>Streptophyta</taxon>
        <taxon>Embryophyta</taxon>
        <taxon>Tracheophyta</taxon>
        <taxon>Spermatophyta</taxon>
        <taxon>Magnoliopsida</taxon>
        <taxon>eudicotyledons</taxon>
        <taxon>Gunneridae</taxon>
        <taxon>Pentapetalae</taxon>
        <taxon>rosids</taxon>
        <taxon>malvids</taxon>
        <taxon>Malvales</taxon>
        <taxon>Malvaceae</taxon>
        <taxon>Malvoideae</taxon>
        <taxon>Gossypium</taxon>
    </lineage>
</organism>
<sequence>MGSQLCLKALIMKSQNHQWEDILRFQHKISTLAHNLSTSYGLETDVLHQKHLNGTSSSYTEPVPIELENGGSNGEGLDNTSEI</sequence>
<evidence type="ECO:0000313" key="2">
    <source>
        <dbReference type="EMBL" id="KAH1064280.1"/>
    </source>
</evidence>
<evidence type="ECO:0000256" key="1">
    <source>
        <dbReference type="SAM" id="MobiDB-lite"/>
    </source>
</evidence>
<name>A0A9D3UXY3_9ROSI</name>
<dbReference type="EMBL" id="JAIQCV010000009">
    <property type="protein sequence ID" value="KAH1064280.1"/>
    <property type="molecule type" value="Genomic_DNA"/>
</dbReference>
<accession>A0A9D3UXY3</accession>
<gene>
    <name evidence="2" type="ORF">J1N35_029267</name>
</gene>
<feature type="region of interest" description="Disordered" evidence="1">
    <location>
        <begin position="53"/>
        <end position="83"/>
    </location>
</feature>
<protein>
    <submittedName>
        <fullName evidence="2">Uncharacterized protein</fullName>
    </submittedName>
</protein>
<reference evidence="2 3" key="1">
    <citation type="journal article" date="2021" name="Plant Biotechnol. J.">
        <title>Multi-omics assisted identification of the key and species-specific regulatory components of drought-tolerant mechanisms in Gossypium stocksii.</title>
        <authorList>
            <person name="Yu D."/>
            <person name="Ke L."/>
            <person name="Zhang D."/>
            <person name="Wu Y."/>
            <person name="Sun Y."/>
            <person name="Mei J."/>
            <person name="Sun J."/>
            <person name="Sun Y."/>
        </authorList>
    </citation>
    <scope>NUCLEOTIDE SEQUENCE [LARGE SCALE GENOMIC DNA]</scope>
    <source>
        <strain evidence="3">cv. E1</strain>
        <tissue evidence="2">Leaf</tissue>
    </source>
</reference>
<dbReference type="Proteomes" id="UP000828251">
    <property type="component" value="Unassembled WGS sequence"/>
</dbReference>
<dbReference type="AlphaFoldDB" id="A0A9D3UXY3"/>
<proteinExistence type="predicted"/>
<evidence type="ECO:0000313" key="3">
    <source>
        <dbReference type="Proteomes" id="UP000828251"/>
    </source>
</evidence>
<comment type="caution">
    <text evidence="2">The sequence shown here is derived from an EMBL/GenBank/DDBJ whole genome shotgun (WGS) entry which is preliminary data.</text>
</comment>
<keyword evidence="3" id="KW-1185">Reference proteome</keyword>